<dbReference type="Pfam" id="PF00874">
    <property type="entry name" value="PRD"/>
    <property type="match status" value="2"/>
</dbReference>
<keyword evidence="1" id="KW-0677">Repeat</keyword>
<name>A0ABW0HX07_9BACL</name>
<dbReference type="RefSeq" id="WP_378137398.1">
    <property type="nucleotide sequence ID" value="NZ_JBHSMI010000042.1"/>
</dbReference>
<proteinExistence type="predicted"/>
<evidence type="ECO:0000256" key="1">
    <source>
        <dbReference type="ARBA" id="ARBA00022737"/>
    </source>
</evidence>
<evidence type="ECO:0000259" key="2">
    <source>
        <dbReference type="PROSITE" id="PS51372"/>
    </source>
</evidence>
<gene>
    <name evidence="3" type="ORF">ACFPOF_23855</name>
</gene>
<dbReference type="Gene3D" id="1.10.1790.10">
    <property type="entry name" value="PRD domain"/>
    <property type="match status" value="2"/>
</dbReference>
<reference evidence="4" key="1">
    <citation type="journal article" date="2019" name="Int. J. Syst. Evol. Microbiol.">
        <title>The Global Catalogue of Microorganisms (GCM) 10K type strain sequencing project: providing services to taxonomists for standard genome sequencing and annotation.</title>
        <authorList>
            <consortium name="The Broad Institute Genomics Platform"/>
            <consortium name="The Broad Institute Genome Sequencing Center for Infectious Disease"/>
            <person name="Wu L."/>
            <person name="Ma J."/>
        </authorList>
    </citation>
    <scope>NUCLEOTIDE SEQUENCE [LARGE SCALE GENOMIC DNA]</scope>
    <source>
        <strain evidence="4">CGMCC 1.18575</strain>
    </source>
</reference>
<dbReference type="Pfam" id="PF03123">
    <property type="entry name" value="CAT_RBD"/>
    <property type="match status" value="1"/>
</dbReference>
<dbReference type="InterPro" id="IPR004341">
    <property type="entry name" value="CAT_RNA-bd_dom"/>
</dbReference>
<dbReference type="PANTHER" id="PTHR30185:SF16">
    <property type="entry name" value="PROTEIN GLCT"/>
    <property type="match status" value="1"/>
</dbReference>
<dbReference type="InterPro" id="IPR050661">
    <property type="entry name" value="BglG_antiterminators"/>
</dbReference>
<dbReference type="PANTHER" id="PTHR30185">
    <property type="entry name" value="CRYPTIC BETA-GLUCOSIDE BGL OPERON ANTITERMINATOR"/>
    <property type="match status" value="1"/>
</dbReference>
<evidence type="ECO:0000313" key="4">
    <source>
        <dbReference type="Proteomes" id="UP001596113"/>
    </source>
</evidence>
<dbReference type="InterPro" id="IPR036650">
    <property type="entry name" value="CAT_RNA-bd_dom_sf"/>
</dbReference>
<accession>A0ABW0HX07</accession>
<dbReference type="Gene3D" id="2.30.24.10">
    <property type="entry name" value="CAT RNA-binding domain"/>
    <property type="match status" value="1"/>
</dbReference>
<evidence type="ECO:0000313" key="3">
    <source>
        <dbReference type="EMBL" id="MFC5405790.1"/>
    </source>
</evidence>
<dbReference type="SUPFAM" id="SSF63520">
    <property type="entry name" value="PTS-regulatory domain, PRD"/>
    <property type="match status" value="2"/>
</dbReference>
<comment type="caution">
    <text evidence="3">The sequence shown here is derived from an EMBL/GenBank/DDBJ whole genome shotgun (WGS) entry which is preliminary data.</text>
</comment>
<dbReference type="EMBL" id="JBHSMI010000042">
    <property type="protein sequence ID" value="MFC5405790.1"/>
    <property type="molecule type" value="Genomic_DNA"/>
</dbReference>
<dbReference type="InterPro" id="IPR011608">
    <property type="entry name" value="PRD"/>
</dbReference>
<keyword evidence="4" id="KW-1185">Reference proteome</keyword>
<dbReference type="SUPFAM" id="SSF50151">
    <property type="entry name" value="SacY-like RNA-binding domain"/>
    <property type="match status" value="1"/>
</dbReference>
<dbReference type="Proteomes" id="UP001596113">
    <property type="component" value="Unassembled WGS sequence"/>
</dbReference>
<feature type="domain" description="PRD" evidence="2">
    <location>
        <begin position="182"/>
        <end position="285"/>
    </location>
</feature>
<dbReference type="InterPro" id="IPR036634">
    <property type="entry name" value="PRD_sf"/>
</dbReference>
<feature type="domain" description="PRD" evidence="2">
    <location>
        <begin position="76"/>
        <end position="181"/>
    </location>
</feature>
<dbReference type="SMART" id="SM01061">
    <property type="entry name" value="CAT_RBD"/>
    <property type="match status" value="1"/>
</dbReference>
<sequence>MGLAKRGLLQIDRVVGNNVVLTLDPRTSKEYVLFGKGIGFASKGSEWISIEDARIEKRYRLDEEQPIKQYQELVENIDPEVIQISEQIIENVKERMGTPVQPKVYFALPNHIQFALYRLKNGMEINNPFLHETQMSFPFEYEIASKAAIMISERFGTPIPDDEIGFLALHVHSSTGTASVGQLVKMAGLLNRIVEHIERRRQTNLPRSSSEYVRLITHIRSAIERLMLGRHVNNPLATEIQTHYPQLFDLATEIAELIKEELEIEISLDEIGYMAMHLHRLFQLQ</sequence>
<organism evidence="3 4">
    <name type="scientific">Cohnella soli</name>
    <dbReference type="NCBI Taxonomy" id="425005"/>
    <lineage>
        <taxon>Bacteria</taxon>
        <taxon>Bacillati</taxon>
        <taxon>Bacillota</taxon>
        <taxon>Bacilli</taxon>
        <taxon>Bacillales</taxon>
        <taxon>Paenibacillaceae</taxon>
        <taxon>Cohnella</taxon>
    </lineage>
</organism>
<protein>
    <submittedName>
        <fullName evidence="3">BglG family transcription antiterminator</fullName>
    </submittedName>
</protein>
<dbReference type="PROSITE" id="PS51372">
    <property type="entry name" value="PRD_2"/>
    <property type="match status" value="2"/>
</dbReference>